<evidence type="ECO:0000256" key="8">
    <source>
        <dbReference type="ARBA" id="ARBA00038263"/>
    </source>
</evidence>
<dbReference type="Pfam" id="PF25849">
    <property type="entry name" value="PelX_N"/>
    <property type="match status" value="1"/>
</dbReference>
<feature type="domain" description="Pectate disaccharide-lyase-like N-terminal" evidence="10">
    <location>
        <begin position="31"/>
        <end position="276"/>
    </location>
</feature>
<dbReference type="AlphaFoldDB" id="A0A2X2E667"/>
<dbReference type="Proteomes" id="UP000345637">
    <property type="component" value="Unassembled WGS sequence"/>
</dbReference>
<evidence type="ECO:0000256" key="5">
    <source>
        <dbReference type="ARBA" id="ARBA00022729"/>
    </source>
</evidence>
<dbReference type="GO" id="GO:0046872">
    <property type="term" value="F:metal ion binding"/>
    <property type="evidence" value="ECO:0007669"/>
    <property type="project" value="UniProtKB-KW"/>
</dbReference>
<reference evidence="12 13" key="1">
    <citation type="submission" date="2019-03" db="EMBL/GenBank/DDBJ databases">
        <authorList>
            <consortium name="Pathogen Informatics"/>
        </authorList>
    </citation>
    <scope>NUCLEOTIDE SEQUENCE [LARGE SCALE GENOMIC DNA]</scope>
    <source>
        <strain evidence="12 13">NCTC12998</strain>
    </source>
</reference>
<dbReference type="InterPro" id="IPR011050">
    <property type="entry name" value="Pectin_lyase_fold/virulence"/>
</dbReference>
<keyword evidence="3" id="KW-0964">Secreted</keyword>
<dbReference type="InterPro" id="IPR006626">
    <property type="entry name" value="PbH1"/>
</dbReference>
<keyword evidence="4" id="KW-0479">Metal-binding</keyword>
<evidence type="ECO:0000259" key="11">
    <source>
        <dbReference type="Pfam" id="PF25850"/>
    </source>
</evidence>
<dbReference type="InterPro" id="IPR039448">
    <property type="entry name" value="Beta_helix"/>
</dbReference>
<feature type="domain" description="Pectate disaccharide-lyase-like central Ig-like" evidence="11">
    <location>
        <begin position="295"/>
        <end position="373"/>
    </location>
</feature>
<organism evidence="12 13">
    <name type="scientific">Raoultella planticola</name>
    <name type="common">Klebsiella planticola</name>
    <dbReference type="NCBI Taxonomy" id="575"/>
    <lineage>
        <taxon>Bacteria</taxon>
        <taxon>Pseudomonadati</taxon>
        <taxon>Pseudomonadota</taxon>
        <taxon>Gammaproteobacteria</taxon>
        <taxon>Enterobacterales</taxon>
        <taxon>Enterobacteriaceae</taxon>
        <taxon>Klebsiella/Raoultella group</taxon>
        <taxon>Raoultella</taxon>
    </lineage>
</organism>
<dbReference type="RefSeq" id="WP_032698483.1">
    <property type="nucleotide sequence ID" value="NZ_CP154256.1"/>
</dbReference>
<comment type="similarity">
    <text evidence="8">Belongs to the polysaccharide lyase 9 family.</text>
</comment>
<evidence type="ECO:0000256" key="7">
    <source>
        <dbReference type="ARBA" id="ARBA00023239"/>
    </source>
</evidence>
<evidence type="ECO:0000256" key="6">
    <source>
        <dbReference type="ARBA" id="ARBA00022837"/>
    </source>
</evidence>
<evidence type="ECO:0000313" key="13">
    <source>
        <dbReference type="Proteomes" id="UP000345637"/>
    </source>
</evidence>
<evidence type="ECO:0000259" key="9">
    <source>
        <dbReference type="Pfam" id="PF13229"/>
    </source>
</evidence>
<evidence type="ECO:0000256" key="1">
    <source>
        <dbReference type="ARBA" id="ARBA00001913"/>
    </source>
</evidence>
<dbReference type="Pfam" id="PF25850">
    <property type="entry name" value="PelX_Ig"/>
    <property type="match status" value="1"/>
</dbReference>
<dbReference type="SUPFAM" id="SSF51126">
    <property type="entry name" value="Pectin lyase-like"/>
    <property type="match status" value="1"/>
</dbReference>
<dbReference type="PANTHER" id="PTHR40088">
    <property type="entry name" value="PECTATE LYASE (EUROFUNG)"/>
    <property type="match status" value="1"/>
</dbReference>
<dbReference type="EC" id="4.2.2.9" evidence="12"/>
<gene>
    <name evidence="12" type="primary">pelX</name>
    <name evidence="12" type="ORF">NCTC12998_03958</name>
</gene>
<name>A0A2X2E667_RAOPL</name>
<evidence type="ECO:0000259" key="10">
    <source>
        <dbReference type="Pfam" id="PF25849"/>
    </source>
</evidence>
<dbReference type="InterPro" id="IPR058953">
    <property type="entry name" value="PelX-like_N"/>
</dbReference>
<dbReference type="PANTHER" id="PTHR40088:SF1">
    <property type="entry name" value="PECTATE LYASE PEL9"/>
    <property type="match status" value="1"/>
</dbReference>
<dbReference type="Pfam" id="PF13229">
    <property type="entry name" value="Beta_helix"/>
    <property type="match status" value="1"/>
</dbReference>
<proteinExistence type="inferred from homology"/>
<evidence type="ECO:0000256" key="2">
    <source>
        <dbReference type="ARBA" id="ARBA00004613"/>
    </source>
</evidence>
<dbReference type="InterPro" id="IPR052052">
    <property type="entry name" value="Polysaccharide_Lyase_9"/>
</dbReference>
<accession>A0A2X2E667</accession>
<keyword evidence="7 12" id="KW-0456">Lyase</keyword>
<evidence type="ECO:0000256" key="4">
    <source>
        <dbReference type="ARBA" id="ARBA00022723"/>
    </source>
</evidence>
<dbReference type="GO" id="GO:0047489">
    <property type="term" value="F:pectate disaccharide-lyase activity"/>
    <property type="evidence" value="ECO:0007669"/>
    <property type="project" value="UniProtKB-EC"/>
</dbReference>
<dbReference type="SMART" id="SM00710">
    <property type="entry name" value="PbH1"/>
    <property type="match status" value="4"/>
</dbReference>
<protein>
    <submittedName>
        <fullName evidence="12">Pectate disaccharide-lyase</fullName>
        <ecNumber evidence="12">4.2.2.9</ecNumber>
    </submittedName>
</protein>
<evidence type="ECO:0000256" key="3">
    <source>
        <dbReference type="ARBA" id="ARBA00022525"/>
    </source>
</evidence>
<comment type="subcellular location">
    <subcellularLocation>
        <location evidence="2">Secreted</location>
    </subcellularLocation>
</comment>
<dbReference type="GO" id="GO:0005576">
    <property type="term" value="C:extracellular region"/>
    <property type="evidence" value="ECO:0007669"/>
    <property type="project" value="UniProtKB-SubCell"/>
</dbReference>
<comment type="cofactor">
    <cofactor evidence="1">
        <name>Ca(2+)</name>
        <dbReference type="ChEBI" id="CHEBI:29108"/>
    </cofactor>
</comment>
<dbReference type="InterPro" id="IPR012334">
    <property type="entry name" value="Pectin_lyas_fold"/>
</dbReference>
<feature type="domain" description="Right handed beta helix" evidence="9">
    <location>
        <begin position="451"/>
        <end position="625"/>
    </location>
</feature>
<evidence type="ECO:0000313" key="12">
    <source>
        <dbReference type="EMBL" id="VFS70948.1"/>
    </source>
</evidence>
<keyword evidence="6" id="KW-0106">Calcium</keyword>
<sequence>MNKKIPLALALCSTIIALPLQADEQHVWRGIAFGQSTDVNFSSNVLPEKIGVNDVTIAGKKLAPQDVANLQAPVTIESRGGKIANSHDGLTFFYTELPARQNFILQATVTVDQFGPENGALPAAQEGAGLLVRDVIGHPRQQPLVVGYEEFPAASNMVMNAIMTQDKKDRSRVKLQAITREGIAQPWGNAGSTINRLSYKENIDLKQTPDFQLRLERTNEGFVTSWAPVGSDKWVSQKVPHADLITQQDKDNYYVGFFASRNAKITVSHASLVTSPANIVASQPYVAKTWPVVMQIASGVQSQSADYVLQARASDDGDFTVRQDEVTIGMNKKVKAGEMFTQPATLKEKSTFEIVFTPASGQKPITQSLTVERNQRVEGNTLHVSPEGQSDAKGTLDSPLDLSTAVDLLPPGGKIILAAGDYPQTVIPLQASGLREKVKTLQANGKAVIHGLLLDANYWHIKGISITDKSLRIQGSHNLIENVTAYKNEDTGIQISSPDKTGRPLWASYNRVVNSESYGNEDPGKINADGFAVKMRVGEGNRLEGCYSHDNIDDGFDLFNKIEDGANGVVVIENSIARNNTSNGFKLGGEGQPVAHEIRNSIAIGNHLDGFTDNFNPGKLVVVNNVAVDNQRFNYLFRPSPYGKPETQGDFSDNLSLRSQPGKYDDAVVGNIKDNNYFIRGGKSVNAEGKTILSADYQTLALPDPLLRHADGSFATGDFLNRR</sequence>
<keyword evidence="5" id="KW-0732">Signal</keyword>
<dbReference type="InterPro" id="IPR058863">
    <property type="entry name" value="PelX-like_Ig"/>
</dbReference>
<dbReference type="EMBL" id="CAADJE010000024">
    <property type="protein sequence ID" value="VFS70948.1"/>
    <property type="molecule type" value="Genomic_DNA"/>
</dbReference>
<dbReference type="Gene3D" id="2.160.20.10">
    <property type="entry name" value="Single-stranded right-handed beta-helix, Pectin lyase-like"/>
    <property type="match status" value="1"/>
</dbReference>